<dbReference type="Gene3D" id="3.40.50.1360">
    <property type="match status" value="1"/>
</dbReference>
<organism evidence="5 6">
    <name type="scientific">Blautia producta</name>
    <dbReference type="NCBI Taxonomy" id="33035"/>
    <lineage>
        <taxon>Bacteria</taxon>
        <taxon>Bacillati</taxon>
        <taxon>Bacillota</taxon>
        <taxon>Clostridia</taxon>
        <taxon>Lachnospirales</taxon>
        <taxon>Lachnospiraceae</taxon>
        <taxon>Blautia</taxon>
    </lineage>
</organism>
<protein>
    <submittedName>
        <fullName evidence="5">DeoR/GlpR transcriptional regulator</fullName>
    </submittedName>
</protein>
<evidence type="ECO:0000256" key="1">
    <source>
        <dbReference type="ARBA" id="ARBA00023015"/>
    </source>
</evidence>
<dbReference type="Pfam" id="PF00455">
    <property type="entry name" value="DeoRC"/>
    <property type="match status" value="1"/>
</dbReference>
<dbReference type="InterPro" id="IPR018356">
    <property type="entry name" value="Tscrpt_reg_HTH_DeoR_CS"/>
</dbReference>
<evidence type="ECO:0000256" key="2">
    <source>
        <dbReference type="ARBA" id="ARBA00023125"/>
    </source>
</evidence>
<accession>A0A7G5N0U1</accession>
<dbReference type="PANTHER" id="PTHR30363">
    <property type="entry name" value="HTH-TYPE TRANSCRIPTIONAL REGULATOR SRLR-RELATED"/>
    <property type="match status" value="1"/>
</dbReference>
<proteinExistence type="predicted"/>
<dbReference type="Gene3D" id="1.10.10.10">
    <property type="entry name" value="Winged helix-like DNA-binding domain superfamily/Winged helix DNA-binding domain"/>
    <property type="match status" value="1"/>
</dbReference>
<sequence>MTIHMEHPLFAEERQEEIVRLLRTKDRLTVPQLCEHFQVSAATIRNDIRKLAAEKKLKRISGGIIPFQKVGFEVSAASKAELNSQLKMKIAAKAAEFVKDGDTIILDAGTTTLELAKCLSDKKNLTIVINDLSIALYLEQNSTANIILLSGFLRRGQQCTVGPWATASLSSLNVDTAFITTNSFSFTKGFMTPDIQQAELKKAYIAASLQTIIMFDSSKVGKISFISFAQLENIDKLITDSNMDDTAKNLLSGHRDRLEILFV</sequence>
<dbReference type="GO" id="GO:0003700">
    <property type="term" value="F:DNA-binding transcription factor activity"/>
    <property type="evidence" value="ECO:0007669"/>
    <property type="project" value="InterPro"/>
</dbReference>
<evidence type="ECO:0000259" key="4">
    <source>
        <dbReference type="PROSITE" id="PS51000"/>
    </source>
</evidence>
<dbReference type="InterPro" id="IPR014036">
    <property type="entry name" value="DeoR-like_C"/>
</dbReference>
<evidence type="ECO:0000256" key="3">
    <source>
        <dbReference type="ARBA" id="ARBA00023163"/>
    </source>
</evidence>
<dbReference type="Pfam" id="PF08220">
    <property type="entry name" value="HTH_DeoR"/>
    <property type="match status" value="1"/>
</dbReference>
<name>A0A7G5N0U1_9FIRM</name>
<evidence type="ECO:0000313" key="5">
    <source>
        <dbReference type="EMBL" id="QMW80484.1"/>
    </source>
</evidence>
<evidence type="ECO:0000313" key="6">
    <source>
        <dbReference type="Proteomes" id="UP000515789"/>
    </source>
</evidence>
<dbReference type="SUPFAM" id="SSF46785">
    <property type="entry name" value="Winged helix' DNA-binding domain"/>
    <property type="match status" value="1"/>
</dbReference>
<keyword evidence="2" id="KW-0238">DNA-binding</keyword>
<keyword evidence="3" id="KW-0804">Transcription</keyword>
<dbReference type="InterPro" id="IPR001034">
    <property type="entry name" value="DeoR_HTH"/>
</dbReference>
<dbReference type="RefSeq" id="WP_018597691.1">
    <property type="nucleotide sequence ID" value="NZ_AP031416.1"/>
</dbReference>
<dbReference type="SMART" id="SM01134">
    <property type="entry name" value="DeoRC"/>
    <property type="match status" value="1"/>
</dbReference>
<dbReference type="SUPFAM" id="SSF100950">
    <property type="entry name" value="NagB/RpiA/CoA transferase-like"/>
    <property type="match status" value="1"/>
</dbReference>
<dbReference type="InterPro" id="IPR037171">
    <property type="entry name" value="NagB/RpiA_transferase-like"/>
</dbReference>
<dbReference type="InterPro" id="IPR036390">
    <property type="entry name" value="WH_DNA-bd_sf"/>
</dbReference>
<dbReference type="GO" id="GO:0003677">
    <property type="term" value="F:DNA binding"/>
    <property type="evidence" value="ECO:0007669"/>
    <property type="project" value="UniProtKB-KW"/>
</dbReference>
<dbReference type="SMART" id="SM00420">
    <property type="entry name" value="HTH_DEOR"/>
    <property type="match status" value="1"/>
</dbReference>
<dbReference type="AlphaFoldDB" id="A0A7G5N0U1"/>
<dbReference type="InterPro" id="IPR036388">
    <property type="entry name" value="WH-like_DNA-bd_sf"/>
</dbReference>
<dbReference type="GeneID" id="75054069"/>
<dbReference type="Proteomes" id="UP000515789">
    <property type="component" value="Chromosome"/>
</dbReference>
<dbReference type="PROSITE" id="PS00894">
    <property type="entry name" value="HTH_DEOR_1"/>
    <property type="match status" value="1"/>
</dbReference>
<dbReference type="PROSITE" id="PS51000">
    <property type="entry name" value="HTH_DEOR_2"/>
    <property type="match status" value="1"/>
</dbReference>
<reference evidence="5 6" key="1">
    <citation type="submission" date="2019-04" db="EMBL/GenBank/DDBJ databases">
        <authorList>
            <person name="Schori C."/>
            <person name="Ahrens C."/>
        </authorList>
    </citation>
    <scope>NUCLEOTIDE SEQUENCE [LARGE SCALE GENOMIC DNA]</scope>
    <source>
        <strain evidence="5 6">DSM 2950</strain>
    </source>
</reference>
<keyword evidence="1" id="KW-0805">Transcription regulation</keyword>
<gene>
    <name evidence="5" type="ORF">E5259_24430</name>
</gene>
<dbReference type="EMBL" id="CP039126">
    <property type="protein sequence ID" value="QMW80484.1"/>
    <property type="molecule type" value="Genomic_DNA"/>
</dbReference>
<feature type="domain" description="HTH deoR-type" evidence="4">
    <location>
        <begin position="11"/>
        <end position="66"/>
    </location>
</feature>
<dbReference type="InterPro" id="IPR050313">
    <property type="entry name" value="Carb_Metab_HTH_regulators"/>
</dbReference>
<dbReference type="PANTHER" id="PTHR30363:SF44">
    <property type="entry name" value="AGA OPERON TRANSCRIPTIONAL REPRESSOR-RELATED"/>
    <property type="match status" value="1"/>
</dbReference>